<evidence type="ECO:0000313" key="1">
    <source>
        <dbReference type="EMBL" id="GFH07169.1"/>
    </source>
</evidence>
<organism evidence="3 4">
    <name type="scientific">Haematococcus lacustris</name>
    <name type="common">Green alga</name>
    <name type="synonym">Haematococcus pluvialis</name>
    <dbReference type="NCBI Taxonomy" id="44745"/>
    <lineage>
        <taxon>Eukaryota</taxon>
        <taxon>Viridiplantae</taxon>
        <taxon>Chlorophyta</taxon>
        <taxon>core chlorophytes</taxon>
        <taxon>Chlorophyceae</taxon>
        <taxon>CS clade</taxon>
        <taxon>Chlamydomonadales</taxon>
        <taxon>Haematococcaceae</taxon>
        <taxon>Haematococcus</taxon>
    </lineage>
</organism>
<evidence type="ECO:0000313" key="4">
    <source>
        <dbReference type="Proteomes" id="UP000485058"/>
    </source>
</evidence>
<dbReference type="Proteomes" id="UP000485058">
    <property type="component" value="Unassembled WGS sequence"/>
</dbReference>
<dbReference type="EMBL" id="BLLF01000078">
    <property type="protein sequence ID" value="GFH07169.1"/>
    <property type="molecule type" value="Genomic_DNA"/>
</dbReference>
<name>A0A699ZM48_HAELA</name>
<keyword evidence="4" id="KW-1185">Reference proteome</keyword>
<evidence type="ECO:0000313" key="3">
    <source>
        <dbReference type="EMBL" id="GFH23897.1"/>
    </source>
</evidence>
<reference evidence="3 4" key="1">
    <citation type="submission" date="2020-02" db="EMBL/GenBank/DDBJ databases">
        <title>Draft genome sequence of Haematococcus lacustris strain NIES-144.</title>
        <authorList>
            <person name="Morimoto D."/>
            <person name="Nakagawa S."/>
            <person name="Yoshida T."/>
            <person name="Sawayama S."/>
        </authorList>
    </citation>
    <scope>NUCLEOTIDE SEQUENCE [LARGE SCALE GENOMIC DNA]</scope>
    <source>
        <strain evidence="3 4">NIES-144</strain>
    </source>
</reference>
<accession>A0A699ZM48</accession>
<dbReference type="EMBL" id="BLLF01001824">
    <property type="protein sequence ID" value="GFH21417.1"/>
    <property type="molecule type" value="Genomic_DNA"/>
</dbReference>
<dbReference type="EMBL" id="BLLF01002391">
    <property type="protein sequence ID" value="GFH23897.1"/>
    <property type="molecule type" value="Genomic_DNA"/>
</dbReference>
<evidence type="ECO:0000313" key="2">
    <source>
        <dbReference type="EMBL" id="GFH21417.1"/>
    </source>
</evidence>
<protein>
    <submittedName>
        <fullName evidence="3">Radial spoke protein 17</fullName>
    </submittedName>
</protein>
<dbReference type="AlphaFoldDB" id="A0A699ZM48"/>
<feature type="non-terminal residue" evidence="3">
    <location>
        <position position="72"/>
    </location>
</feature>
<gene>
    <name evidence="1" type="ORF">HaLaN_01930</name>
    <name evidence="2" type="ORF">HaLaN_18721</name>
    <name evidence="3" type="ORF">HaLaN_21591</name>
</gene>
<feature type="non-terminal residue" evidence="3">
    <location>
        <position position="1"/>
    </location>
</feature>
<sequence>PDHTSPLDAVDITAGNLLMFREGVEQHLGNMVAFVRSVASFSARTWKDALPLVDLLRGVLLYLLGQMQAGMA</sequence>
<comment type="caution">
    <text evidence="3">The sequence shown here is derived from an EMBL/GenBank/DDBJ whole genome shotgun (WGS) entry which is preliminary data.</text>
</comment>
<proteinExistence type="predicted"/>